<sequence length="96" mass="11707">MDTINFRFYWCSVSVYLEFSYLHWFPSEQSFLKDVLAFLNGGFKSRSEGYWFISDEGLMHFAFLTNQVDEYQYRWRLKDFAYHAIKENARNHMNGF</sequence>
<comment type="caution">
    <text evidence="1">The sequence shown here is derived from an EMBL/GenBank/DDBJ whole genome shotgun (WGS) entry which is preliminary data.</text>
</comment>
<dbReference type="AlphaFoldDB" id="A0A552IR37"/>
<protein>
    <submittedName>
        <fullName evidence="1">Uncharacterized protein</fullName>
    </submittedName>
</protein>
<dbReference type="Proteomes" id="UP000319191">
    <property type="component" value="Unassembled WGS sequence"/>
</dbReference>
<evidence type="ECO:0000313" key="1">
    <source>
        <dbReference type="EMBL" id="TRU85917.1"/>
    </source>
</evidence>
<dbReference type="EMBL" id="SFAV01000207">
    <property type="protein sequence ID" value="TRU85917.1"/>
    <property type="molecule type" value="Genomic_DNA"/>
</dbReference>
<organism evidence="1 2">
    <name type="scientific">Microcystis novacekii Mn_MB_F_20050700_S1D</name>
    <dbReference type="NCBI Taxonomy" id="2486266"/>
    <lineage>
        <taxon>Bacteria</taxon>
        <taxon>Bacillati</taxon>
        <taxon>Cyanobacteriota</taxon>
        <taxon>Cyanophyceae</taxon>
        <taxon>Oscillatoriophycideae</taxon>
        <taxon>Chroococcales</taxon>
        <taxon>Microcystaceae</taxon>
        <taxon>Microcystis</taxon>
    </lineage>
</organism>
<reference evidence="1 2" key="1">
    <citation type="submission" date="2019-01" db="EMBL/GenBank/DDBJ databases">
        <title>Coherence of Microcystis species and biogeography revealed through population genomics.</title>
        <authorList>
            <person name="Perez-Carrascal O.M."/>
            <person name="Terrat Y."/>
            <person name="Giani A."/>
            <person name="Fortin N."/>
            <person name="Tromas N."/>
            <person name="Shapiro B.J."/>
        </authorList>
    </citation>
    <scope>NUCLEOTIDE SEQUENCE [LARGE SCALE GENOMIC DNA]</scope>
    <source>
        <strain evidence="1">Mn_MB_F_20050700_S1D</strain>
    </source>
</reference>
<evidence type="ECO:0000313" key="2">
    <source>
        <dbReference type="Proteomes" id="UP000319191"/>
    </source>
</evidence>
<proteinExistence type="predicted"/>
<gene>
    <name evidence="1" type="ORF">EWV54_15305</name>
</gene>
<name>A0A552IR37_9CHRO</name>
<accession>A0A552IR37</accession>